<dbReference type="EMBL" id="JBHSFW010000001">
    <property type="protein sequence ID" value="MFC4617795.1"/>
    <property type="molecule type" value="Genomic_DNA"/>
</dbReference>
<sequence length="155" mass="18305">MEEQILKWNAKDIERYLSEKAYIDTVLLPLVPLTWDQGMLPVVREGEYAKTIAREIERQLKGRIVLAPSFTYWKHESVQERMKRLTMWENEIKAGDAKFVFFVTSDVEWKTALGDLDTLLWLPAVPLEHMDERHRKDFIDENVGSLLKLITKKWS</sequence>
<dbReference type="RefSeq" id="WP_376844820.1">
    <property type="nucleotide sequence ID" value="NZ_JBHSFW010000001.1"/>
</dbReference>
<evidence type="ECO:0000313" key="2">
    <source>
        <dbReference type="Proteomes" id="UP001596022"/>
    </source>
</evidence>
<name>A0ABV9GM79_9BACL</name>
<proteinExistence type="predicted"/>
<dbReference type="Pfam" id="PF10673">
    <property type="entry name" value="DUF2487"/>
    <property type="match status" value="1"/>
</dbReference>
<comment type="caution">
    <text evidence="1">The sequence shown here is derived from an EMBL/GenBank/DDBJ whole genome shotgun (WGS) entry which is preliminary data.</text>
</comment>
<evidence type="ECO:0000313" key="1">
    <source>
        <dbReference type="EMBL" id="MFC4617795.1"/>
    </source>
</evidence>
<keyword evidence="2" id="KW-1185">Reference proteome</keyword>
<gene>
    <name evidence="1" type="ORF">ACFO4N_03525</name>
</gene>
<protein>
    <submittedName>
        <fullName evidence="1">YpiF family protein</fullName>
    </submittedName>
</protein>
<organism evidence="1 2">
    <name type="scientific">Camelliibacillus cellulosilyticus</name>
    <dbReference type="NCBI Taxonomy" id="2174486"/>
    <lineage>
        <taxon>Bacteria</taxon>
        <taxon>Bacillati</taxon>
        <taxon>Bacillota</taxon>
        <taxon>Bacilli</taxon>
        <taxon>Bacillales</taxon>
        <taxon>Sporolactobacillaceae</taxon>
        <taxon>Camelliibacillus</taxon>
    </lineage>
</organism>
<reference evidence="2" key="1">
    <citation type="journal article" date="2019" name="Int. J. Syst. Evol. Microbiol.">
        <title>The Global Catalogue of Microorganisms (GCM) 10K type strain sequencing project: providing services to taxonomists for standard genome sequencing and annotation.</title>
        <authorList>
            <consortium name="The Broad Institute Genomics Platform"/>
            <consortium name="The Broad Institute Genome Sequencing Center for Infectious Disease"/>
            <person name="Wu L."/>
            <person name="Ma J."/>
        </authorList>
    </citation>
    <scope>NUCLEOTIDE SEQUENCE [LARGE SCALE GENOMIC DNA]</scope>
    <source>
        <strain evidence="2">CGMCC 1.16306</strain>
    </source>
</reference>
<accession>A0ABV9GM79</accession>
<dbReference type="Proteomes" id="UP001596022">
    <property type="component" value="Unassembled WGS sequence"/>
</dbReference>
<dbReference type="InterPro" id="IPR019615">
    <property type="entry name" value="DUF2487"/>
</dbReference>